<organism evidence="3 4">
    <name type="scientific">Salinisphaera japonica YTM-1</name>
    <dbReference type="NCBI Taxonomy" id="1209778"/>
    <lineage>
        <taxon>Bacteria</taxon>
        <taxon>Pseudomonadati</taxon>
        <taxon>Pseudomonadota</taxon>
        <taxon>Gammaproteobacteria</taxon>
        <taxon>Salinisphaerales</taxon>
        <taxon>Salinisphaeraceae</taxon>
        <taxon>Salinisphaera</taxon>
    </lineage>
</organism>
<accession>A0A423Q295</accession>
<keyword evidence="4" id="KW-1185">Reference proteome</keyword>
<gene>
    <name evidence="3" type="ORF">SAJA_00240</name>
</gene>
<dbReference type="Gene3D" id="1.25.40.10">
    <property type="entry name" value="Tetratricopeptide repeat domain"/>
    <property type="match status" value="1"/>
</dbReference>
<dbReference type="InParanoid" id="A0A423Q295"/>
<feature type="region of interest" description="Disordered" evidence="2">
    <location>
        <begin position="165"/>
        <end position="189"/>
    </location>
</feature>
<evidence type="ECO:0000256" key="2">
    <source>
        <dbReference type="SAM" id="MobiDB-lite"/>
    </source>
</evidence>
<feature type="region of interest" description="Disordered" evidence="2">
    <location>
        <begin position="1"/>
        <end position="92"/>
    </location>
</feature>
<dbReference type="EMBL" id="AYKG01000001">
    <property type="protein sequence ID" value="ROO32715.1"/>
    <property type="molecule type" value="Genomic_DNA"/>
</dbReference>
<dbReference type="InterPro" id="IPR011990">
    <property type="entry name" value="TPR-like_helical_dom_sf"/>
</dbReference>
<evidence type="ECO:0000313" key="3">
    <source>
        <dbReference type="EMBL" id="ROO32715.1"/>
    </source>
</evidence>
<dbReference type="PROSITE" id="PS50005">
    <property type="entry name" value="TPR"/>
    <property type="match status" value="1"/>
</dbReference>
<dbReference type="AlphaFoldDB" id="A0A423Q295"/>
<feature type="compositionally biased region" description="Pro residues" evidence="2">
    <location>
        <begin position="10"/>
        <end position="20"/>
    </location>
</feature>
<reference evidence="3 4" key="1">
    <citation type="submission" date="2013-10" db="EMBL/GenBank/DDBJ databases">
        <title>Salinisphaera japonica YTM-1 Genome Sequencing.</title>
        <authorList>
            <person name="Lai Q."/>
            <person name="Li C."/>
            <person name="Shao Z."/>
        </authorList>
    </citation>
    <scope>NUCLEOTIDE SEQUENCE [LARGE SCALE GENOMIC DNA]</scope>
    <source>
        <strain evidence="3 4">YTM-1</strain>
    </source>
</reference>
<feature type="repeat" description="TPR" evidence="1">
    <location>
        <begin position="79"/>
        <end position="112"/>
    </location>
</feature>
<proteinExistence type="predicted"/>
<comment type="caution">
    <text evidence="3">The sequence shown here is derived from an EMBL/GenBank/DDBJ whole genome shotgun (WGS) entry which is preliminary data.</text>
</comment>
<dbReference type="SUPFAM" id="SSF48452">
    <property type="entry name" value="TPR-like"/>
    <property type="match status" value="1"/>
</dbReference>
<protein>
    <submittedName>
        <fullName evidence="3">Uncharacterized protein</fullName>
    </submittedName>
</protein>
<dbReference type="Pfam" id="PF14559">
    <property type="entry name" value="TPR_19"/>
    <property type="match status" value="1"/>
</dbReference>
<dbReference type="Proteomes" id="UP000285310">
    <property type="component" value="Unassembled WGS sequence"/>
</dbReference>
<sequence length="189" mass="19758">MAGCASAPPDTMPRTPPGQPSPQQGQTQPLPPSQRQAPPQVPADRGGPSPSRQNQSRQPDTPPKEAPPQHAEAVSSPAVMSLMGRADTLAGSGHMDDAAATLERALDLEPRNAFIYQRLAAVRLAQGQAGQAEQLAQKSNSVAGDNPFVEADNWKLIAEARKTAGDAKGASAASSKAVNYERSTAQYSQ</sequence>
<feature type="compositionally biased region" description="Low complexity" evidence="2">
    <location>
        <begin position="166"/>
        <end position="177"/>
    </location>
</feature>
<feature type="compositionally biased region" description="Polar residues" evidence="2">
    <location>
        <begin position="50"/>
        <end position="59"/>
    </location>
</feature>
<keyword evidence="1" id="KW-0802">TPR repeat</keyword>
<evidence type="ECO:0000256" key="1">
    <source>
        <dbReference type="PROSITE-ProRule" id="PRU00339"/>
    </source>
</evidence>
<dbReference type="InterPro" id="IPR019734">
    <property type="entry name" value="TPR_rpt"/>
</dbReference>
<evidence type="ECO:0000313" key="4">
    <source>
        <dbReference type="Proteomes" id="UP000285310"/>
    </source>
</evidence>
<name>A0A423Q295_9GAMM</name>